<dbReference type="SUPFAM" id="SSF111369">
    <property type="entry name" value="HlyD-like secretion proteins"/>
    <property type="match status" value="1"/>
</dbReference>
<dbReference type="GO" id="GO:0022857">
    <property type="term" value="F:transmembrane transporter activity"/>
    <property type="evidence" value="ECO:0007669"/>
    <property type="project" value="InterPro"/>
</dbReference>
<accession>A0A5N3PFW0</accession>
<dbReference type="Pfam" id="PF25917">
    <property type="entry name" value="BSH_RND"/>
    <property type="match status" value="1"/>
</dbReference>
<dbReference type="NCBIfam" id="TIGR01730">
    <property type="entry name" value="RND_mfp"/>
    <property type="match status" value="1"/>
</dbReference>
<proteinExistence type="inferred from homology"/>
<evidence type="ECO:0000259" key="7">
    <source>
        <dbReference type="Pfam" id="PF25944"/>
    </source>
</evidence>
<name>A0A5N3PFW0_9HYPH</name>
<dbReference type="Gene3D" id="2.40.30.170">
    <property type="match status" value="1"/>
</dbReference>
<feature type="domain" description="Multidrug resistance protein MdtA-like beta-barrel" evidence="7">
    <location>
        <begin position="216"/>
        <end position="299"/>
    </location>
</feature>
<feature type="domain" description="Multidrug resistance protein MdtA-like barrel-sandwich hybrid" evidence="6">
    <location>
        <begin position="64"/>
        <end position="203"/>
    </location>
</feature>
<dbReference type="InterPro" id="IPR058627">
    <property type="entry name" value="MdtA-like_C"/>
</dbReference>
<dbReference type="AlphaFoldDB" id="A0A5N3PFW0"/>
<feature type="domain" description="Multidrug resistance protein MdtA-like C-terminal permuted SH3" evidence="8">
    <location>
        <begin position="306"/>
        <end position="365"/>
    </location>
</feature>
<evidence type="ECO:0000256" key="2">
    <source>
        <dbReference type="ARBA" id="ARBA00009477"/>
    </source>
</evidence>
<organism evidence="9 10">
    <name type="scientific">Microvirga brassicacearum</name>
    <dbReference type="NCBI Taxonomy" id="2580413"/>
    <lineage>
        <taxon>Bacteria</taxon>
        <taxon>Pseudomonadati</taxon>
        <taxon>Pseudomonadota</taxon>
        <taxon>Alphaproteobacteria</taxon>
        <taxon>Hyphomicrobiales</taxon>
        <taxon>Methylobacteriaceae</taxon>
        <taxon>Microvirga</taxon>
    </lineage>
</organism>
<dbReference type="Gene3D" id="1.10.287.470">
    <property type="entry name" value="Helix hairpin bin"/>
    <property type="match status" value="1"/>
</dbReference>
<dbReference type="EMBL" id="VCMV01000006">
    <property type="protein sequence ID" value="KAB0268495.1"/>
    <property type="molecule type" value="Genomic_DNA"/>
</dbReference>
<dbReference type="InterPro" id="IPR006143">
    <property type="entry name" value="RND_pump_MFP"/>
</dbReference>
<dbReference type="Pfam" id="PF25944">
    <property type="entry name" value="Beta-barrel_RND"/>
    <property type="match status" value="1"/>
</dbReference>
<evidence type="ECO:0000259" key="8">
    <source>
        <dbReference type="Pfam" id="PF25967"/>
    </source>
</evidence>
<dbReference type="InterPro" id="IPR058625">
    <property type="entry name" value="MdtA-like_BSH"/>
</dbReference>
<dbReference type="GO" id="GO:0005886">
    <property type="term" value="C:plasma membrane"/>
    <property type="evidence" value="ECO:0007669"/>
    <property type="project" value="TreeGrafter"/>
</dbReference>
<dbReference type="GO" id="GO:0046677">
    <property type="term" value="P:response to antibiotic"/>
    <property type="evidence" value="ECO:0007669"/>
    <property type="project" value="TreeGrafter"/>
</dbReference>
<dbReference type="Gene3D" id="2.40.420.20">
    <property type="match status" value="1"/>
</dbReference>
<dbReference type="Pfam" id="PF25967">
    <property type="entry name" value="RND-MFP_C"/>
    <property type="match status" value="1"/>
</dbReference>
<dbReference type="GO" id="GO:0030313">
    <property type="term" value="C:cell envelope"/>
    <property type="evidence" value="ECO:0007669"/>
    <property type="project" value="UniProtKB-SubCell"/>
</dbReference>
<evidence type="ECO:0000313" key="9">
    <source>
        <dbReference type="EMBL" id="KAB0268495.1"/>
    </source>
</evidence>
<comment type="caution">
    <text evidence="9">The sequence shown here is derived from an EMBL/GenBank/DDBJ whole genome shotgun (WGS) entry which is preliminary data.</text>
</comment>
<feature type="region of interest" description="Disordered" evidence="3">
    <location>
        <begin position="118"/>
        <end position="145"/>
    </location>
</feature>
<comment type="subcellular location">
    <subcellularLocation>
        <location evidence="1">Cell envelope</location>
    </subcellularLocation>
</comment>
<sequence>MRFLLPRTRILRAALACLLLSIADGAVAQGGPKAMPPPEVSVVEIKAGPVPLTFEFAARVAASREVQVRAQVGGILLKRNFVEGADVEAGEVLFEIDPDVYKAELAKAEAQLQQAEAQLSQASRDADRTTRLLATGSGTERARDDALSAQELARASVAGARAQVKAAELQLSYTRVTAPISGTTSLERVPEGSLISTSGDAGLLTRITQDDPAFINFAVTESQFSWVRALLEAQGQWDRAADFVKLKIVFGDGRVYDKLGTIDFLSSGLDPETGTLRLRAVVPNPERRLLPGQFVRAVVTGITLNDAIVVPSVAVSQGPQGTFVYVVNGEGKAELRPITLGREVEAGWVVDQGLRAGDRVVTEGLVKVRPGAPVKVTAAVAQGIRP</sequence>
<feature type="chain" id="PRO_5024393165" evidence="4">
    <location>
        <begin position="29"/>
        <end position="386"/>
    </location>
</feature>
<evidence type="ECO:0000259" key="5">
    <source>
        <dbReference type="Pfam" id="PF25876"/>
    </source>
</evidence>
<dbReference type="Gene3D" id="2.40.50.100">
    <property type="match status" value="1"/>
</dbReference>
<dbReference type="OrthoDB" id="9816569at2"/>
<reference evidence="9 10" key="1">
    <citation type="journal article" date="2019" name="Microorganisms">
        <title>Genome Insights into the Novel Species Microvirga brassicacearum, a Rapeseed Endophyte with Biotechnological Potential.</title>
        <authorList>
            <person name="Jimenez-Gomez A."/>
            <person name="Saati-Santamaria Z."/>
            <person name="Igual J.M."/>
            <person name="Rivas R."/>
            <person name="Mateos P.F."/>
            <person name="Garcia-Fraile P."/>
        </authorList>
    </citation>
    <scope>NUCLEOTIDE SEQUENCE [LARGE SCALE GENOMIC DNA]</scope>
    <source>
        <strain evidence="9 10">CDVBN77</strain>
    </source>
</reference>
<dbReference type="PANTHER" id="PTHR30158">
    <property type="entry name" value="ACRA/E-RELATED COMPONENT OF DRUG EFFLUX TRANSPORTER"/>
    <property type="match status" value="1"/>
</dbReference>
<evidence type="ECO:0000256" key="3">
    <source>
        <dbReference type="SAM" id="MobiDB-lite"/>
    </source>
</evidence>
<evidence type="ECO:0000256" key="1">
    <source>
        <dbReference type="ARBA" id="ARBA00004196"/>
    </source>
</evidence>
<protein>
    <submittedName>
        <fullName evidence="9">Efflux RND transporter periplasmic adaptor subunit</fullName>
    </submittedName>
</protein>
<keyword evidence="4" id="KW-0732">Signal</keyword>
<dbReference type="Proteomes" id="UP000325684">
    <property type="component" value="Unassembled WGS sequence"/>
</dbReference>
<dbReference type="InterPro" id="IPR058626">
    <property type="entry name" value="MdtA-like_b-barrel"/>
</dbReference>
<feature type="signal peptide" evidence="4">
    <location>
        <begin position="1"/>
        <end position="28"/>
    </location>
</feature>
<dbReference type="FunFam" id="2.40.420.20:FF:000001">
    <property type="entry name" value="Efflux RND transporter periplasmic adaptor subunit"/>
    <property type="match status" value="1"/>
</dbReference>
<dbReference type="Pfam" id="PF25876">
    <property type="entry name" value="HH_MFP_RND"/>
    <property type="match status" value="1"/>
</dbReference>
<evidence type="ECO:0000256" key="4">
    <source>
        <dbReference type="SAM" id="SignalP"/>
    </source>
</evidence>
<gene>
    <name evidence="9" type="ORF">FEZ63_05295</name>
</gene>
<feature type="domain" description="Multidrug resistance protein MdtA-like alpha-helical hairpin" evidence="5">
    <location>
        <begin position="104"/>
        <end position="174"/>
    </location>
</feature>
<dbReference type="InterPro" id="IPR058624">
    <property type="entry name" value="MdtA-like_HH"/>
</dbReference>
<evidence type="ECO:0000313" key="10">
    <source>
        <dbReference type="Proteomes" id="UP000325684"/>
    </source>
</evidence>
<evidence type="ECO:0000259" key="6">
    <source>
        <dbReference type="Pfam" id="PF25917"/>
    </source>
</evidence>
<comment type="similarity">
    <text evidence="2">Belongs to the membrane fusion protein (MFP) (TC 8.A.1) family.</text>
</comment>
<keyword evidence="10" id="KW-1185">Reference proteome</keyword>